<evidence type="ECO:0000313" key="2">
    <source>
        <dbReference type="Proteomes" id="UP001141253"/>
    </source>
</evidence>
<dbReference type="EMBL" id="JAPFFI010000009">
    <property type="protein sequence ID" value="KAJ6380967.1"/>
    <property type="molecule type" value="Genomic_DNA"/>
</dbReference>
<organism evidence="1 2">
    <name type="scientific">Salix suchowensis</name>
    <dbReference type="NCBI Taxonomy" id="1278906"/>
    <lineage>
        <taxon>Eukaryota</taxon>
        <taxon>Viridiplantae</taxon>
        <taxon>Streptophyta</taxon>
        <taxon>Embryophyta</taxon>
        <taxon>Tracheophyta</taxon>
        <taxon>Spermatophyta</taxon>
        <taxon>Magnoliopsida</taxon>
        <taxon>eudicotyledons</taxon>
        <taxon>Gunneridae</taxon>
        <taxon>Pentapetalae</taxon>
        <taxon>rosids</taxon>
        <taxon>fabids</taxon>
        <taxon>Malpighiales</taxon>
        <taxon>Salicaceae</taxon>
        <taxon>Saliceae</taxon>
        <taxon>Salix</taxon>
    </lineage>
</organism>
<name>A0ABQ9BBN6_9ROSI</name>
<proteinExistence type="predicted"/>
<evidence type="ECO:0000313" key="1">
    <source>
        <dbReference type="EMBL" id="KAJ6380967.1"/>
    </source>
</evidence>
<dbReference type="Proteomes" id="UP001141253">
    <property type="component" value="Chromosome 6"/>
</dbReference>
<reference evidence="1" key="2">
    <citation type="journal article" date="2023" name="Int. J. Mol. Sci.">
        <title>De Novo Assembly and Annotation of 11 Diverse Shrub Willow (Salix) Genomes Reveals Novel Gene Organization in Sex-Linked Regions.</title>
        <authorList>
            <person name="Hyden B."/>
            <person name="Feng K."/>
            <person name="Yates T.B."/>
            <person name="Jawdy S."/>
            <person name="Cereghino C."/>
            <person name="Smart L.B."/>
            <person name="Muchero W."/>
        </authorList>
    </citation>
    <scope>NUCLEOTIDE SEQUENCE</scope>
    <source>
        <tissue evidence="1">Shoot tip</tissue>
    </source>
</reference>
<reference evidence="1" key="1">
    <citation type="submission" date="2022-10" db="EMBL/GenBank/DDBJ databases">
        <authorList>
            <person name="Hyden B.L."/>
            <person name="Feng K."/>
            <person name="Yates T."/>
            <person name="Jawdy S."/>
            <person name="Smart L.B."/>
            <person name="Muchero W."/>
        </authorList>
    </citation>
    <scope>NUCLEOTIDE SEQUENCE</scope>
    <source>
        <tissue evidence="1">Shoot tip</tissue>
    </source>
</reference>
<protein>
    <submittedName>
        <fullName evidence="1">Uncharacterized protein</fullName>
    </submittedName>
</protein>
<gene>
    <name evidence="1" type="ORF">OIU77_029796</name>
</gene>
<accession>A0ABQ9BBN6</accession>
<keyword evidence="2" id="KW-1185">Reference proteome</keyword>
<sequence>MYEQPSKQHTDSRPFFVRCLNHSQGKPRTPSQKLERTIKLYFKFEFRGRRRDPDYIIIYYLQQNTSTASRTKWQNE</sequence>
<comment type="caution">
    <text evidence="1">The sequence shown here is derived from an EMBL/GenBank/DDBJ whole genome shotgun (WGS) entry which is preliminary data.</text>
</comment>